<evidence type="ECO:0000256" key="11">
    <source>
        <dbReference type="SAM" id="Phobius"/>
    </source>
</evidence>
<feature type="transmembrane region" description="Helical" evidence="11">
    <location>
        <begin position="108"/>
        <end position="135"/>
    </location>
</feature>
<dbReference type="PANTHER" id="PTHR32196:SF29">
    <property type="entry name" value="AUTOINDUCER 2 IMPORT SYSTEM PERMEASE PROTEIN LSRC"/>
    <property type="match status" value="1"/>
</dbReference>
<keyword evidence="7 11" id="KW-1133">Transmembrane helix</keyword>
<dbReference type="InterPro" id="IPR001851">
    <property type="entry name" value="ABC_transp_permease"/>
</dbReference>
<dbReference type="Proteomes" id="UP000002318">
    <property type="component" value="Chromosome"/>
</dbReference>
<evidence type="ECO:0000313" key="13">
    <source>
        <dbReference type="Proteomes" id="UP000002318"/>
    </source>
</evidence>
<name>E1R7G2_SEDSS</name>
<feature type="transmembrane region" description="Helical" evidence="11">
    <location>
        <begin position="156"/>
        <end position="177"/>
    </location>
</feature>
<comment type="subunit">
    <text evidence="2">The complex is composed of two ATP-binding proteins (LsrA), two transmembrane proteins (LsrC and LsrD) and a solute-binding protein (LsrB).</text>
</comment>
<keyword evidence="13" id="KW-1185">Reference proteome</keyword>
<evidence type="ECO:0000256" key="10">
    <source>
        <dbReference type="ARBA" id="ARBA00039382"/>
    </source>
</evidence>
<evidence type="ECO:0000256" key="6">
    <source>
        <dbReference type="ARBA" id="ARBA00022692"/>
    </source>
</evidence>
<feature type="transmembrane region" description="Helical" evidence="11">
    <location>
        <begin position="244"/>
        <end position="267"/>
    </location>
</feature>
<evidence type="ECO:0000256" key="1">
    <source>
        <dbReference type="ARBA" id="ARBA00004651"/>
    </source>
</evidence>
<dbReference type="OrthoDB" id="368246at2"/>
<comment type="function">
    <text evidence="9">Part of the ABC transporter complex LsrABCD involved in autoinducer 2 (AI-2) import. Probably responsible for the translocation of the substrate across the membrane.</text>
</comment>
<evidence type="ECO:0000256" key="5">
    <source>
        <dbReference type="ARBA" id="ARBA00022519"/>
    </source>
</evidence>
<sequence length="334" mass="34826">MFSVLIRKRAFLVFLIQIVLIIVVGIINPLFIRVSTLSGIIDSSLIIVLIALGEMFVLLTGGIDVSVGAITGLSAVAVGLSLNAGISIPVSMILGLLAGFAAGAVNGIGVGLIGVPPIIMTLGTMGVFRGTMYILTGGSWIDHVVTSYKRIAGIDLFGISALAWIVLLLGIISALIIQKTRAGRIFHYVGDNREGAFFMGIHVKAGVFWAHVFAGLFAGLAGLVFVSQIGFIPMQTGSGQEMRAVAACVLGGVSLSGGVGGPMGALVGGLFLTTIDSILVFLKVPAFWNDAIAGAILLSVVLLDFRFRKAFEAQLKSRRAQLVLEESALEEGAV</sequence>
<dbReference type="HOGENOM" id="CLU_028880_0_1_12"/>
<proteinExistence type="predicted"/>
<evidence type="ECO:0000256" key="4">
    <source>
        <dbReference type="ARBA" id="ARBA00022475"/>
    </source>
</evidence>
<accession>E1R7G2</accession>
<dbReference type="PANTHER" id="PTHR32196">
    <property type="entry name" value="ABC TRANSPORTER PERMEASE PROTEIN YPHD-RELATED-RELATED"/>
    <property type="match status" value="1"/>
</dbReference>
<feature type="transmembrane region" description="Helical" evidence="11">
    <location>
        <begin position="12"/>
        <end position="32"/>
    </location>
</feature>
<feature type="transmembrane region" description="Helical" evidence="11">
    <location>
        <begin position="287"/>
        <end position="307"/>
    </location>
</feature>
<dbReference type="RefSeq" id="WP_013256126.1">
    <property type="nucleotide sequence ID" value="NC_014364.1"/>
</dbReference>
<dbReference type="EMBL" id="CP002116">
    <property type="protein sequence ID" value="ADK82667.1"/>
    <property type="molecule type" value="Genomic_DNA"/>
</dbReference>
<dbReference type="eggNOG" id="COG1172">
    <property type="taxonomic scope" value="Bacteria"/>
</dbReference>
<dbReference type="Pfam" id="PF02653">
    <property type="entry name" value="BPD_transp_2"/>
    <property type="match status" value="1"/>
</dbReference>
<protein>
    <recommendedName>
        <fullName evidence="10">Autoinducer 2 import system permease protein LsrC</fullName>
    </recommendedName>
</protein>
<dbReference type="STRING" id="573413.Spirs_3579"/>
<keyword evidence="8 11" id="KW-0472">Membrane</keyword>
<feature type="transmembrane region" description="Helical" evidence="11">
    <location>
        <begin position="75"/>
        <end position="102"/>
    </location>
</feature>
<comment type="subcellular location">
    <subcellularLocation>
        <location evidence="1">Cell membrane</location>
        <topology evidence="1">Multi-pass membrane protein</topology>
    </subcellularLocation>
</comment>
<keyword evidence="6 11" id="KW-0812">Transmembrane</keyword>
<gene>
    <name evidence="12" type="ordered locus">Spirs_3579</name>
</gene>
<evidence type="ECO:0000256" key="8">
    <source>
        <dbReference type="ARBA" id="ARBA00023136"/>
    </source>
</evidence>
<keyword evidence="5" id="KW-0997">Cell inner membrane</keyword>
<dbReference type="GO" id="GO:0022857">
    <property type="term" value="F:transmembrane transporter activity"/>
    <property type="evidence" value="ECO:0007669"/>
    <property type="project" value="InterPro"/>
</dbReference>
<evidence type="ECO:0000256" key="9">
    <source>
        <dbReference type="ARBA" id="ARBA00025439"/>
    </source>
</evidence>
<organism evidence="12 13">
    <name type="scientific">Sediminispirochaeta smaragdinae (strain DSM 11293 / JCM 15392 / SEBR 4228)</name>
    <name type="common">Spirochaeta smaragdinae</name>
    <dbReference type="NCBI Taxonomy" id="573413"/>
    <lineage>
        <taxon>Bacteria</taxon>
        <taxon>Pseudomonadati</taxon>
        <taxon>Spirochaetota</taxon>
        <taxon>Spirochaetia</taxon>
        <taxon>Spirochaetales</taxon>
        <taxon>Spirochaetaceae</taxon>
        <taxon>Sediminispirochaeta</taxon>
    </lineage>
</organism>
<evidence type="ECO:0000313" key="12">
    <source>
        <dbReference type="EMBL" id="ADK82667.1"/>
    </source>
</evidence>
<reference evidence="12 13" key="1">
    <citation type="journal article" date="2010" name="Stand. Genomic Sci.">
        <title>Complete genome sequence of Spirochaeta smaragdinae type strain (SEBR 4228).</title>
        <authorList>
            <person name="Mavromatis K."/>
            <person name="Yasawong M."/>
            <person name="Chertkov O."/>
            <person name="Lapidus A."/>
            <person name="Lucas S."/>
            <person name="Nolan M."/>
            <person name="Del Rio T.G."/>
            <person name="Tice H."/>
            <person name="Cheng J.F."/>
            <person name="Pitluck S."/>
            <person name="Liolios K."/>
            <person name="Ivanova N."/>
            <person name="Tapia R."/>
            <person name="Han C."/>
            <person name="Bruce D."/>
            <person name="Goodwin L."/>
            <person name="Pati A."/>
            <person name="Chen A."/>
            <person name="Palaniappan K."/>
            <person name="Land M."/>
            <person name="Hauser L."/>
            <person name="Chang Y.J."/>
            <person name="Jeffries C.D."/>
            <person name="Detter J.C."/>
            <person name="Rohde M."/>
            <person name="Brambilla E."/>
            <person name="Spring S."/>
            <person name="Goker M."/>
            <person name="Sikorski J."/>
            <person name="Woyke T."/>
            <person name="Bristow J."/>
            <person name="Eisen J.A."/>
            <person name="Markowitz V."/>
            <person name="Hugenholtz P."/>
            <person name="Klenk H.P."/>
            <person name="Kyrpides N.C."/>
        </authorList>
    </citation>
    <scope>NUCLEOTIDE SEQUENCE [LARGE SCALE GENOMIC DNA]</scope>
    <source>
        <strain evidence="13">DSM 11293 / JCM 15392 / SEBR 4228</strain>
    </source>
</reference>
<dbReference type="AlphaFoldDB" id="E1R7G2"/>
<evidence type="ECO:0000256" key="2">
    <source>
        <dbReference type="ARBA" id="ARBA00011262"/>
    </source>
</evidence>
<evidence type="ECO:0000256" key="3">
    <source>
        <dbReference type="ARBA" id="ARBA00022448"/>
    </source>
</evidence>
<feature type="transmembrane region" description="Helical" evidence="11">
    <location>
        <begin position="44"/>
        <end position="63"/>
    </location>
</feature>
<dbReference type="KEGG" id="ssm:Spirs_3579"/>
<dbReference type="CDD" id="cd06579">
    <property type="entry name" value="TM_PBP1_transp_AraH_like"/>
    <property type="match status" value="1"/>
</dbReference>
<keyword evidence="3" id="KW-0813">Transport</keyword>
<feature type="transmembrane region" description="Helical" evidence="11">
    <location>
        <begin position="208"/>
        <end position="232"/>
    </location>
</feature>
<dbReference type="GO" id="GO:0005886">
    <property type="term" value="C:plasma membrane"/>
    <property type="evidence" value="ECO:0007669"/>
    <property type="project" value="UniProtKB-SubCell"/>
</dbReference>
<keyword evidence="4" id="KW-1003">Cell membrane</keyword>
<evidence type="ECO:0000256" key="7">
    <source>
        <dbReference type="ARBA" id="ARBA00022989"/>
    </source>
</evidence>